<evidence type="ECO:0000256" key="3">
    <source>
        <dbReference type="ARBA" id="ARBA00022737"/>
    </source>
</evidence>
<dbReference type="SMART" id="SM00054">
    <property type="entry name" value="EFh"/>
    <property type="match status" value="5"/>
</dbReference>
<dbReference type="Proteomes" id="UP000193498">
    <property type="component" value="Unassembled WGS sequence"/>
</dbReference>
<dbReference type="SUPFAM" id="SSF48425">
    <property type="entry name" value="Sec7 domain"/>
    <property type="match status" value="1"/>
</dbReference>
<evidence type="ECO:0000259" key="10">
    <source>
        <dbReference type="PROSITE" id="PS50222"/>
    </source>
</evidence>
<dbReference type="Pfam" id="PF16213">
    <property type="entry name" value="DCB"/>
    <property type="match status" value="1"/>
</dbReference>
<gene>
    <name evidence="11" type="ORF">K493DRAFT_408251</name>
</gene>
<evidence type="ECO:0000256" key="2">
    <source>
        <dbReference type="ARBA" id="ARBA00022490"/>
    </source>
</evidence>
<dbReference type="GO" id="GO:0005085">
    <property type="term" value="F:guanyl-nucleotide exchange factor activity"/>
    <property type="evidence" value="ECO:0007669"/>
    <property type="project" value="InterPro"/>
</dbReference>
<organism evidence="11 12">
    <name type="scientific">Basidiobolus meristosporus CBS 931.73</name>
    <dbReference type="NCBI Taxonomy" id="1314790"/>
    <lineage>
        <taxon>Eukaryota</taxon>
        <taxon>Fungi</taxon>
        <taxon>Fungi incertae sedis</taxon>
        <taxon>Zoopagomycota</taxon>
        <taxon>Entomophthoromycotina</taxon>
        <taxon>Basidiobolomycetes</taxon>
        <taxon>Basidiobolales</taxon>
        <taxon>Basidiobolaceae</taxon>
        <taxon>Basidiobolus</taxon>
    </lineage>
</organism>
<dbReference type="STRING" id="1314790.A0A1Y1Y8B8"/>
<dbReference type="Gene3D" id="1.10.220.20">
    <property type="match status" value="1"/>
</dbReference>
<dbReference type="InterPro" id="IPR032691">
    <property type="entry name" value="Mon2/Sec7/BIG1-like_HUS"/>
</dbReference>
<evidence type="ECO:0000256" key="5">
    <source>
        <dbReference type="ARBA" id="ARBA00022927"/>
    </source>
</evidence>
<dbReference type="Pfam" id="PF12783">
    <property type="entry name" value="Sec7-like_HUS"/>
    <property type="match status" value="1"/>
</dbReference>
<dbReference type="GO" id="GO:0005509">
    <property type="term" value="F:calcium ion binding"/>
    <property type="evidence" value="ECO:0007669"/>
    <property type="project" value="InterPro"/>
</dbReference>
<name>A0A1Y1Y8B8_9FUNG</name>
<protein>
    <recommendedName>
        <fullName evidence="13">Sec7-domain-containing protein</fullName>
    </recommendedName>
</protein>
<dbReference type="PANTHER" id="PTHR10663">
    <property type="entry name" value="GUANYL-NUCLEOTIDE EXCHANGE FACTOR"/>
    <property type="match status" value="1"/>
</dbReference>
<dbReference type="InterPro" id="IPR032629">
    <property type="entry name" value="DCB_dom"/>
</dbReference>
<dbReference type="PANTHER" id="PTHR10663:SF375">
    <property type="entry name" value="LD29171P"/>
    <property type="match status" value="1"/>
</dbReference>
<comment type="subcellular location">
    <subcellularLocation>
        <location evidence="7">Cytoplasmic vesicle</location>
        <location evidence="7">COPI-coated vesicle membrane</location>
    </subcellularLocation>
</comment>
<keyword evidence="1" id="KW-0813">Transport</keyword>
<dbReference type="InterPro" id="IPR000904">
    <property type="entry name" value="Sec7_dom"/>
</dbReference>
<feature type="region of interest" description="Disordered" evidence="8">
    <location>
        <begin position="199"/>
        <end position="326"/>
    </location>
</feature>
<evidence type="ECO:0000259" key="9">
    <source>
        <dbReference type="PROSITE" id="PS50190"/>
    </source>
</evidence>
<evidence type="ECO:0000256" key="7">
    <source>
        <dbReference type="ARBA" id="ARBA00060451"/>
    </source>
</evidence>
<dbReference type="CDD" id="cd00171">
    <property type="entry name" value="Sec7"/>
    <property type="match status" value="1"/>
</dbReference>
<dbReference type="InterPro" id="IPR046455">
    <property type="entry name" value="Sec7/BIG1-like_C"/>
</dbReference>
<evidence type="ECO:0000256" key="6">
    <source>
        <dbReference type="ARBA" id="ARBA00023136"/>
    </source>
</evidence>
<dbReference type="FunFam" id="1.10.220.20:FF:000002">
    <property type="entry name" value="Brefeldin A-inhibited guanine nucleotide-exchange protein 1"/>
    <property type="match status" value="1"/>
</dbReference>
<dbReference type="InterPro" id="IPR002048">
    <property type="entry name" value="EF_hand_dom"/>
</dbReference>
<dbReference type="GO" id="GO:0032012">
    <property type="term" value="P:regulation of ARF protein signal transduction"/>
    <property type="evidence" value="ECO:0007669"/>
    <property type="project" value="InterPro"/>
</dbReference>
<dbReference type="GO" id="GO:0030663">
    <property type="term" value="C:COPI-coated vesicle membrane"/>
    <property type="evidence" value="ECO:0007669"/>
    <property type="project" value="UniProtKB-SubCell"/>
</dbReference>
<keyword evidence="6" id="KW-0472">Membrane</keyword>
<dbReference type="InterPro" id="IPR023394">
    <property type="entry name" value="Sec7_C_sf"/>
</dbReference>
<reference evidence="11 12" key="1">
    <citation type="submission" date="2016-07" db="EMBL/GenBank/DDBJ databases">
        <title>Pervasive Adenine N6-methylation of Active Genes in Fungi.</title>
        <authorList>
            <consortium name="DOE Joint Genome Institute"/>
            <person name="Mondo S.J."/>
            <person name="Dannebaum R.O."/>
            <person name="Kuo R.C."/>
            <person name="Labutti K."/>
            <person name="Haridas S."/>
            <person name="Kuo A."/>
            <person name="Salamov A."/>
            <person name="Ahrendt S.R."/>
            <person name="Lipzen A."/>
            <person name="Sullivan W."/>
            <person name="Andreopoulos W.B."/>
            <person name="Clum A."/>
            <person name="Lindquist E."/>
            <person name="Daum C."/>
            <person name="Ramamoorthy G.K."/>
            <person name="Gryganskyi A."/>
            <person name="Culley D."/>
            <person name="Magnuson J.K."/>
            <person name="James T.Y."/>
            <person name="O'Malley M.A."/>
            <person name="Stajich J.E."/>
            <person name="Spatafora J.W."/>
            <person name="Visel A."/>
            <person name="Grigoriev I.V."/>
        </authorList>
    </citation>
    <scope>NUCLEOTIDE SEQUENCE [LARGE SCALE GENOMIC DNA]</scope>
    <source>
        <strain evidence="11 12">CBS 931.73</strain>
    </source>
</reference>
<dbReference type="InterPro" id="IPR011992">
    <property type="entry name" value="EF-hand-dom_pair"/>
</dbReference>
<dbReference type="InterPro" id="IPR035999">
    <property type="entry name" value="Sec7_dom_sf"/>
</dbReference>
<evidence type="ECO:0008006" key="13">
    <source>
        <dbReference type="Google" id="ProtNLM"/>
    </source>
</evidence>
<keyword evidence="4" id="KW-0106">Calcium</keyword>
<dbReference type="SMART" id="SM00222">
    <property type="entry name" value="Sec7"/>
    <property type="match status" value="1"/>
</dbReference>
<dbReference type="PROSITE" id="PS50190">
    <property type="entry name" value="SEC7"/>
    <property type="match status" value="1"/>
</dbReference>
<proteinExistence type="predicted"/>
<evidence type="ECO:0000256" key="8">
    <source>
        <dbReference type="SAM" id="MobiDB-lite"/>
    </source>
</evidence>
<evidence type="ECO:0000313" key="11">
    <source>
        <dbReference type="EMBL" id="ORX93824.1"/>
    </source>
</evidence>
<feature type="compositionally biased region" description="Low complexity" evidence="8">
    <location>
        <begin position="539"/>
        <end position="548"/>
    </location>
</feature>
<dbReference type="SUPFAM" id="SSF48371">
    <property type="entry name" value="ARM repeat"/>
    <property type="match status" value="1"/>
</dbReference>
<dbReference type="EMBL" id="MCFE01000222">
    <property type="protein sequence ID" value="ORX93824.1"/>
    <property type="molecule type" value="Genomic_DNA"/>
</dbReference>
<accession>A0A1Y1Y8B8</accession>
<evidence type="ECO:0000256" key="1">
    <source>
        <dbReference type="ARBA" id="ARBA00022448"/>
    </source>
</evidence>
<evidence type="ECO:0000313" key="12">
    <source>
        <dbReference type="Proteomes" id="UP000193498"/>
    </source>
</evidence>
<dbReference type="OrthoDB" id="18431at2759"/>
<dbReference type="FunFam" id="1.10.238.10:FF:000003">
    <property type="entry name" value="Calmodulin A"/>
    <property type="match status" value="1"/>
</dbReference>
<feature type="region of interest" description="Disordered" evidence="8">
    <location>
        <begin position="834"/>
        <end position="854"/>
    </location>
</feature>
<feature type="compositionally biased region" description="Basic and acidic residues" evidence="8">
    <location>
        <begin position="199"/>
        <end position="214"/>
    </location>
</feature>
<dbReference type="Pfam" id="PF13499">
    <property type="entry name" value="EF-hand_7"/>
    <property type="match status" value="2"/>
</dbReference>
<dbReference type="GO" id="GO:0015031">
    <property type="term" value="P:protein transport"/>
    <property type="evidence" value="ECO:0007669"/>
    <property type="project" value="UniProtKB-KW"/>
</dbReference>
<comment type="caution">
    <text evidence="11">The sequence shown here is derived from an EMBL/GenBank/DDBJ whole genome shotgun (WGS) entry which is preliminary data.</text>
</comment>
<dbReference type="Pfam" id="PF09324">
    <property type="entry name" value="Sec7-like_HDS"/>
    <property type="match status" value="1"/>
</dbReference>
<feature type="region of interest" description="Disordered" evidence="8">
    <location>
        <begin position="1"/>
        <end position="26"/>
    </location>
</feature>
<feature type="compositionally biased region" description="Polar residues" evidence="8">
    <location>
        <begin position="309"/>
        <end position="326"/>
    </location>
</feature>
<feature type="domain" description="SEC7" evidence="9">
    <location>
        <begin position="911"/>
        <end position="1096"/>
    </location>
</feature>
<keyword evidence="12" id="KW-1185">Reference proteome</keyword>
<dbReference type="FunFam" id="1.10.1000.11:FF:000003">
    <property type="entry name" value="Brefeldin A-inhibited guanine nucleotide-exchange protein 1"/>
    <property type="match status" value="1"/>
</dbReference>
<dbReference type="InterPro" id="IPR015403">
    <property type="entry name" value="Mon2/Sec7/BIG1-like_HDS"/>
</dbReference>
<dbReference type="PROSITE" id="PS50222">
    <property type="entry name" value="EF_HAND_2"/>
    <property type="match status" value="2"/>
</dbReference>
<keyword evidence="3" id="KW-0677">Repeat</keyword>
<dbReference type="InterPro" id="IPR018247">
    <property type="entry name" value="EF_Hand_1_Ca_BS"/>
</dbReference>
<feature type="region of interest" description="Disordered" evidence="8">
    <location>
        <begin position="539"/>
        <end position="587"/>
    </location>
</feature>
<keyword evidence="5" id="KW-0653">Protein transport</keyword>
<dbReference type="InParanoid" id="A0A1Y1Y8B8"/>
<feature type="domain" description="EF-hand" evidence="10">
    <location>
        <begin position="93"/>
        <end position="128"/>
    </location>
</feature>
<dbReference type="Pfam" id="PF20252">
    <property type="entry name" value="BIG2_C"/>
    <property type="match status" value="1"/>
</dbReference>
<sequence length="2004" mass="224794">MAYRNTPMDRGSYAGGPTGPTQPPAIHDRQLQDWFAAVDSDGNGKLTTEELQNALLNDNMSQFNLETVRLMMNMFDRDQSGYIDIYEFVGLWRYIEKWRACFRTFDRDGSGSIDAEELKYALRTFGYNISDRLVNTLILKYDRRGKGDITFDNFIQVCVTIHSLTNSFRNFDTDSDGWVYINYEQFLELEAEAAHQKELQEACEHTSENLRVSREVPSNLVPTEDTPLKVEPSSGENIEPSLEEGIEPSSEEKGEPSSEEKTEPSSEEKVESSSVEKGQPSPEQKAEPSSEEKVEASEDVESEPDAKIGQSSSASPSTEPPQTHNNLDITSIATNYWIPFKLACTPTMPTRIREIALDSIQKLAAFSYLKGTPPVSTIDLFVSNNLTSSNVPTTCFSSTNDLSYIRELAELAESTLESHKKKDDLAENIIDTICASYTGAKTEDTVELQVIKALLTLVTGTSCEIHGIPLMKALQTCCNAYIFSSSPINQMTAKAALIQMVNLTVSRMEYFSELAKKYPELDFQSIFKKYHLASDSSVTTAEEATQTEPPKALDEAQSHANGVEDDVPQPQAEQTADAPTEAVQKGGAGPDLASVYSKVLQNDVFVVFRQLCQLSIAPELPNQEPAESTISTIDRARGLVLELILSMLNNSGPTFQTEDLFVDLIRQHLCVSLSKNGVSSETHLFEFSLSIFLIILHVFRGHLKSEIELMFNEIYLRILEMPNATFKQKQMVLQGLHKICSHPQALVDIYLNYDCDISTASIFERIVNSLSRIAQGRTSKPGSTVGGIIGTHAAGLLLDNSADLAIVQENRLKLRGLKCLVSIIESLVDWGKDPHSTGGRVSPEEKKPNEDVEVVPPHSPTFEDGFQQHPIIVSKNPLHSISLKNFASQYHGSGSPSSLSPTFPPDDDPARFEVITSRKQTLSKGVRQFNLNPKKGLRFLMENGFVSEDPTAIATFLKKTPAFSKTAVGEYLGDGDSLNIQVMHAFIEQMSFKGLNFVAALREFLQSFRLPGEAQKIDRIMEKFADCYCEANPDLFANADTAYILAFSIIMLNTDQHSSQVKNRMDKQAFIHNNRGISADLSTDFLGEIFEDISSNEIVMNDEQAMEAGKDSTSTSMKEKQGLYEKEVVHIEQKMLSLLSEHRPTAVYRSATHADHVKPMFAVAWCPLMATLSLIFEHATDARTTSDDGKGHSSLHSETISLCLNGFEGAIRLCCLYRLEVERDAFISSLAKLTALSQVKNLKFKNIAAVRSLLSIAQVNDEYLESSWEIILYIISQMERLQLIGDSAIRSSMESHTSSVSTDSSSTRKSSWFGSLVGAAHNDSYGAEDLKARPALAIFVRELQSQETLVVIDRIFSRSVNLSGNAILHFYRALCKVSLDEVNGSRSGPRMFSMQKIVEITYYNMGRIRFEWAQIWSILQPHFNTIGCHANPDVATFAIDSLRQLSMKFLERDELAHYHTQNEFLKPFEYIVHHNKSAAIQDLIIQSLNNMVSARSNNIKSGWKIIFLVCSRIAEGGNDALVKSAFDTVHRVAEKYFELIGPVFVDFTSCVVDFVFQGNSEIIHKAIALLHYCVGRLVTEATSENSPALIRRNSLTGEAADAATIEEERLFLKWFPLFSGLSRIAVDAPASDVREQALSILFDSLKSAGKLFNVPFWNTVFRSVLLPVFEDLQDEGFQRREDLIPIWNKAIDSMIELYCLYYEVLSTELDFARVILNMTVEFTKTKSENLSQKGIASLQKMIEDNVTRFSPPLWDLCLTTLAEISALTTPTELFLLDPGRDQNKDAKKIDFMYALLKCSNHLMVIQAIVDLSSNPKAPLLQALPPNLRGRVIRCIHQSYKTAHDFNTNYELRLHLWKAGYVQQMPNLVRQEMLGLSSYLQLTFDLYKMYGDEHDAELATEDKILPLIVSESTDVLQRYISMLEDQVKYNRDIAIWSRVVVTIYKELIDIPWEAQAGDGPKLDQLRKEIQGFYLLAVKMIPVDRPEIREVLEQFFEKIGRHFLKE</sequence>
<dbReference type="SUPFAM" id="SSF47473">
    <property type="entry name" value="EF-hand"/>
    <property type="match status" value="1"/>
</dbReference>
<dbReference type="Gene3D" id="1.10.1000.11">
    <property type="entry name" value="Arf Nucleotide-binding Site Opener,domain 2"/>
    <property type="match status" value="1"/>
</dbReference>
<dbReference type="Pfam" id="PF01369">
    <property type="entry name" value="Sec7"/>
    <property type="match status" value="1"/>
</dbReference>
<keyword evidence="2" id="KW-0963">Cytoplasm</keyword>
<dbReference type="InterPro" id="IPR016024">
    <property type="entry name" value="ARM-type_fold"/>
</dbReference>
<feature type="compositionally biased region" description="Basic and acidic residues" evidence="8">
    <location>
        <begin position="284"/>
        <end position="296"/>
    </location>
</feature>
<dbReference type="PROSITE" id="PS00018">
    <property type="entry name" value="EF_HAND_1"/>
    <property type="match status" value="2"/>
</dbReference>
<evidence type="ECO:0000256" key="4">
    <source>
        <dbReference type="ARBA" id="ARBA00022837"/>
    </source>
</evidence>
<feature type="domain" description="EF-hand" evidence="10">
    <location>
        <begin position="26"/>
        <end position="61"/>
    </location>
</feature>
<feature type="compositionally biased region" description="Basic and acidic residues" evidence="8">
    <location>
        <begin position="250"/>
        <end position="271"/>
    </location>
</feature>
<dbReference type="Gene3D" id="1.10.238.10">
    <property type="entry name" value="EF-hand"/>
    <property type="match status" value="1"/>
</dbReference>